<dbReference type="EMBL" id="JABANN010002358">
    <property type="protein sequence ID" value="KAF4647796.1"/>
    <property type="molecule type" value="Genomic_DNA"/>
</dbReference>
<name>A0A7J6KMP4_PEROL</name>
<dbReference type="Proteomes" id="UP000570595">
    <property type="component" value="Unassembled WGS sequence"/>
</dbReference>
<sequence>LDSDVPMRFGRKLALALQNDTEDAPFISHKHLKEILSRQTVRIMDGHFFLTLDSDLDAMLTYIGAKQESLAHSVAALVIKTQQVGLLAQDRDRQPLDGSLVSTLTEVCVVMSQLGGLLSGYLVQCAAYSQLT</sequence>
<dbReference type="Proteomes" id="UP000572268">
    <property type="component" value="Unassembled WGS sequence"/>
</dbReference>
<dbReference type="OrthoDB" id="5588846at2759"/>
<reference evidence="3 4" key="1">
    <citation type="submission" date="2020-04" db="EMBL/GenBank/DDBJ databases">
        <title>Perkinsus olseni comparative genomics.</title>
        <authorList>
            <person name="Bogema D.R."/>
        </authorList>
    </citation>
    <scope>NUCLEOTIDE SEQUENCE [LARGE SCALE GENOMIC DNA]</scope>
    <source>
        <strain evidence="1">ATCC PRA-179</strain>
        <strain evidence="2">ATCC PRA-31</strain>
    </source>
</reference>
<evidence type="ECO:0000313" key="3">
    <source>
        <dbReference type="Proteomes" id="UP000570595"/>
    </source>
</evidence>
<dbReference type="AlphaFoldDB" id="A0A7J6KMP4"/>
<proteinExistence type="predicted"/>
<organism evidence="2 4">
    <name type="scientific">Perkinsus olseni</name>
    <name type="common">Perkinsus atlanticus</name>
    <dbReference type="NCBI Taxonomy" id="32597"/>
    <lineage>
        <taxon>Eukaryota</taxon>
        <taxon>Sar</taxon>
        <taxon>Alveolata</taxon>
        <taxon>Perkinsozoa</taxon>
        <taxon>Perkinsea</taxon>
        <taxon>Perkinsida</taxon>
        <taxon>Perkinsidae</taxon>
        <taxon>Perkinsus</taxon>
    </lineage>
</organism>
<gene>
    <name evidence="2" type="ORF">FOL46_003751</name>
    <name evidence="1" type="ORF">FOZ61_004143</name>
</gene>
<evidence type="ECO:0000313" key="4">
    <source>
        <dbReference type="Proteomes" id="UP000572268"/>
    </source>
</evidence>
<feature type="non-terminal residue" evidence="2">
    <location>
        <position position="132"/>
    </location>
</feature>
<evidence type="ECO:0000313" key="1">
    <source>
        <dbReference type="EMBL" id="KAF4647450.1"/>
    </source>
</evidence>
<evidence type="ECO:0000313" key="2">
    <source>
        <dbReference type="EMBL" id="KAF4647796.1"/>
    </source>
</evidence>
<dbReference type="EMBL" id="JABAHT010002378">
    <property type="protein sequence ID" value="KAF4647450.1"/>
    <property type="molecule type" value="Genomic_DNA"/>
</dbReference>
<protein>
    <submittedName>
        <fullName evidence="2">Uncharacterized protein</fullName>
    </submittedName>
</protein>
<comment type="caution">
    <text evidence="2">The sequence shown here is derived from an EMBL/GenBank/DDBJ whole genome shotgun (WGS) entry which is preliminary data.</text>
</comment>
<accession>A0A7J6KMP4</accession>
<feature type="non-terminal residue" evidence="2">
    <location>
        <position position="1"/>
    </location>
</feature>